<dbReference type="Proteomes" id="UP001234202">
    <property type="component" value="Unassembled WGS sequence"/>
</dbReference>
<proteinExistence type="predicted"/>
<evidence type="ECO:0000313" key="1">
    <source>
        <dbReference type="EMBL" id="KAJ9127225.1"/>
    </source>
</evidence>
<name>A0ACC2XT52_9TREE</name>
<accession>A0ACC2XT52</accession>
<organism evidence="1 2">
    <name type="scientific">Naganishia onofrii</name>
    <dbReference type="NCBI Taxonomy" id="1851511"/>
    <lineage>
        <taxon>Eukaryota</taxon>
        <taxon>Fungi</taxon>
        <taxon>Dikarya</taxon>
        <taxon>Basidiomycota</taxon>
        <taxon>Agaricomycotina</taxon>
        <taxon>Tremellomycetes</taxon>
        <taxon>Filobasidiales</taxon>
        <taxon>Filobasidiaceae</taxon>
        <taxon>Naganishia</taxon>
    </lineage>
</organism>
<sequence length="941" mass="102611">MQSITVQQSQPVKPAARRPNNSKSMPGFGPMLTPLPAKLQGQLLSEDHRELEECSESEYESMLESDAAFGEWHQQRGSFSTPAWILPRTSRRKSSIMSVGSASKDGRSLSTHRRSAQRSIAGSASYNQQPLISGSPARMISLRNLAATEGVRRPSAMSSRSAASSKTDQEEEQRMRRFQLMDFDLDRRFSEIVQVDPGLDSESDSDVDMSMAPARANNNTTTSLWSPETAEDGETDDGSNLQSFSPLPTPSLTLHMGLAFHSSSPSNSVALYRPLSVETPMADIREVAGAETNPIEPVASMTRSLPPAPPTGSSRAPPQGRPAMSRAVSSPMFAFQASPLLKQGDFPGRKRHRAGTLHGPATTQPTFENLLCSSSPGMQPASTPPIGSGGRPSVEALAPTLAEFGYLAAQITTVLDKNRKLSTSTPVQVNETEISYFSTAPKGEQERTNVIIDGEFHGALWPLPPAQTSKTTAEYDSSSSPSREESSTSPVRPVTRRRPVSMEALVQTIRSPQLRTAGLGIIYDAGDGSSPSRLQTAPIPARRNPLKRATTDPLVFGRFPITRGYGQPSMVSYHTSPKSPCIPLPSPQLPALAAANRSSGPLPSPSQQVQAERVPFEEGHHECRCHECAEKQAAFQEYRDGYLSEPLATPEGHSQPSQPVATDCLVSHHQHFVPPTSQNATSGQMSQSRTATPCRPKYLHRNTAPAGDLVTRRSDRLPFRPPPMSMPKLPLTARESPIILPPNALRFNLSPDLAERHGHRRQQARLAQVDNEKLSETTGDQCRLGRKRQVTTPSSGVHSSKQSSTLLFSQSYTMHSPVESASPSIESAESHEYQRRPALVRHAYSNPPVHAVQYTAPLSHLHPGLDGNEDQKMKPPLYHSRAYTDNQIGNSSFRHAGSPTRYLSRNDSEVQASKIPTPMAPKMSWNRMFSGPFSNKKKAAQ</sequence>
<reference evidence="1" key="1">
    <citation type="submission" date="2023-04" db="EMBL/GenBank/DDBJ databases">
        <title>Draft Genome sequencing of Naganishia species isolated from polar environments using Oxford Nanopore Technology.</title>
        <authorList>
            <person name="Leo P."/>
            <person name="Venkateswaran K."/>
        </authorList>
    </citation>
    <scope>NUCLEOTIDE SEQUENCE</scope>
    <source>
        <strain evidence="1">DBVPG 5303</strain>
    </source>
</reference>
<evidence type="ECO:0000313" key="2">
    <source>
        <dbReference type="Proteomes" id="UP001234202"/>
    </source>
</evidence>
<dbReference type="EMBL" id="JASBWV010000003">
    <property type="protein sequence ID" value="KAJ9127225.1"/>
    <property type="molecule type" value="Genomic_DNA"/>
</dbReference>
<comment type="caution">
    <text evidence="1">The sequence shown here is derived from an EMBL/GenBank/DDBJ whole genome shotgun (WGS) entry which is preliminary data.</text>
</comment>
<gene>
    <name evidence="1" type="ORF">QFC24_001463</name>
</gene>
<keyword evidence="2" id="KW-1185">Reference proteome</keyword>
<protein>
    <submittedName>
        <fullName evidence="1">Uncharacterized protein</fullName>
    </submittedName>
</protein>